<comment type="subcellular location">
    <subcellularLocation>
        <location evidence="1">Cell membrane</location>
        <topology evidence="1">Multi-pass membrane protein</topology>
    </subcellularLocation>
</comment>
<keyword evidence="2" id="KW-1003">Cell membrane</keyword>
<dbReference type="OrthoDB" id="7596142at2"/>
<keyword evidence="3 6" id="KW-0812">Transmembrane</keyword>
<evidence type="ECO:0000256" key="2">
    <source>
        <dbReference type="ARBA" id="ARBA00022475"/>
    </source>
</evidence>
<dbReference type="AlphaFoldDB" id="A0A239MHU7"/>
<dbReference type="Proteomes" id="UP000198280">
    <property type="component" value="Unassembled WGS sequence"/>
</dbReference>
<evidence type="ECO:0000256" key="4">
    <source>
        <dbReference type="ARBA" id="ARBA00022989"/>
    </source>
</evidence>
<evidence type="ECO:0000256" key="1">
    <source>
        <dbReference type="ARBA" id="ARBA00004651"/>
    </source>
</evidence>
<keyword evidence="5 6" id="KW-0472">Membrane</keyword>
<sequence>MDDYPLLNLFWTMLLIFCWVLWFFLLFRIIGDLFRDHTVGGWAKAGWIIVLIFLPFIGVLIYVIARGKGMAERDQKQAKEMDAAFKQYVREAASGDGGAAGGNVDQLSKLAELKSQGHITEDEYTKAKTKLLA</sequence>
<organism evidence="9 10">
    <name type="scientific">Actinacidiphila glaucinigra</name>
    <dbReference type="NCBI Taxonomy" id="235986"/>
    <lineage>
        <taxon>Bacteria</taxon>
        <taxon>Bacillati</taxon>
        <taxon>Actinomycetota</taxon>
        <taxon>Actinomycetes</taxon>
        <taxon>Kitasatosporales</taxon>
        <taxon>Streptomycetaceae</taxon>
        <taxon>Actinacidiphila</taxon>
    </lineage>
</organism>
<evidence type="ECO:0000259" key="7">
    <source>
        <dbReference type="Pfam" id="PF09851"/>
    </source>
</evidence>
<accession>A0A239MHU7</accession>
<name>A0A239MHU7_9ACTN</name>
<keyword evidence="4 6" id="KW-1133">Transmembrane helix</keyword>
<dbReference type="InterPro" id="IPR027379">
    <property type="entry name" value="CLS_N"/>
</dbReference>
<protein>
    <submittedName>
        <fullName evidence="9">Short C-terminal domain-containing protein</fullName>
    </submittedName>
</protein>
<feature type="domain" description="Cardiolipin synthase N-terminal" evidence="8">
    <location>
        <begin position="20"/>
        <end position="66"/>
    </location>
</feature>
<evidence type="ECO:0000313" key="10">
    <source>
        <dbReference type="Proteomes" id="UP000198280"/>
    </source>
</evidence>
<dbReference type="Pfam" id="PF09851">
    <property type="entry name" value="SHOCT"/>
    <property type="match status" value="1"/>
</dbReference>
<reference evidence="9 10" key="1">
    <citation type="submission" date="2017-06" db="EMBL/GenBank/DDBJ databases">
        <authorList>
            <person name="Kim H.J."/>
            <person name="Triplett B.A."/>
        </authorList>
    </citation>
    <scope>NUCLEOTIDE SEQUENCE [LARGE SCALE GENOMIC DNA]</scope>
    <source>
        <strain evidence="9 10">CGMCC 4.1858</strain>
    </source>
</reference>
<dbReference type="RefSeq" id="WP_089227627.1">
    <property type="nucleotide sequence ID" value="NZ_FZOF01000024.1"/>
</dbReference>
<dbReference type="InterPro" id="IPR018649">
    <property type="entry name" value="SHOCT"/>
</dbReference>
<proteinExistence type="predicted"/>
<evidence type="ECO:0000256" key="5">
    <source>
        <dbReference type="ARBA" id="ARBA00023136"/>
    </source>
</evidence>
<dbReference type="GO" id="GO:0005886">
    <property type="term" value="C:plasma membrane"/>
    <property type="evidence" value="ECO:0007669"/>
    <property type="project" value="UniProtKB-SubCell"/>
</dbReference>
<feature type="transmembrane region" description="Helical" evidence="6">
    <location>
        <begin position="7"/>
        <end position="30"/>
    </location>
</feature>
<feature type="domain" description="SHOCT" evidence="7">
    <location>
        <begin position="105"/>
        <end position="132"/>
    </location>
</feature>
<dbReference type="Pfam" id="PF13396">
    <property type="entry name" value="PLDc_N"/>
    <property type="match status" value="1"/>
</dbReference>
<keyword evidence="10" id="KW-1185">Reference proteome</keyword>
<evidence type="ECO:0000313" key="9">
    <source>
        <dbReference type="EMBL" id="SNT41518.1"/>
    </source>
</evidence>
<evidence type="ECO:0000256" key="3">
    <source>
        <dbReference type="ARBA" id="ARBA00022692"/>
    </source>
</evidence>
<evidence type="ECO:0000256" key="6">
    <source>
        <dbReference type="SAM" id="Phobius"/>
    </source>
</evidence>
<feature type="transmembrane region" description="Helical" evidence="6">
    <location>
        <begin position="42"/>
        <end position="65"/>
    </location>
</feature>
<evidence type="ECO:0000259" key="8">
    <source>
        <dbReference type="Pfam" id="PF13396"/>
    </source>
</evidence>
<dbReference type="EMBL" id="FZOF01000024">
    <property type="protein sequence ID" value="SNT41518.1"/>
    <property type="molecule type" value="Genomic_DNA"/>
</dbReference>
<gene>
    <name evidence="9" type="ORF">SAMN05216252_12456</name>
</gene>